<dbReference type="EMBL" id="HACA01011666">
    <property type="protein sequence ID" value="CDW29027.1"/>
    <property type="molecule type" value="Transcribed_RNA"/>
</dbReference>
<evidence type="ECO:0000313" key="2">
    <source>
        <dbReference type="EMBL" id="CDW29027.1"/>
    </source>
</evidence>
<feature type="transmembrane region" description="Helical" evidence="1">
    <location>
        <begin position="98"/>
        <end position="124"/>
    </location>
</feature>
<protein>
    <submittedName>
        <fullName evidence="2">Uncharacterized protein</fullName>
    </submittedName>
</protein>
<proteinExistence type="predicted"/>
<keyword evidence="1" id="KW-1133">Transmembrane helix</keyword>
<sequence>MILIMFSKSFALIGISNSKDSCMTSNKSIRNVSNLSKIAADLESKPVYRILSTSSVINKSSALIPRASLPLFIISKQISFTVFGKPSSLSARVRRTGFIMVILSFLEQGVFILFLHLSLCVFVSSNSNFVYFP</sequence>
<keyword evidence="1" id="KW-0472">Membrane</keyword>
<accession>A0A0K2TTN2</accession>
<reference evidence="2" key="1">
    <citation type="submission" date="2014-05" db="EMBL/GenBank/DDBJ databases">
        <authorList>
            <person name="Chronopoulou M."/>
        </authorList>
    </citation>
    <scope>NUCLEOTIDE SEQUENCE</scope>
    <source>
        <tissue evidence="2">Whole organism</tissue>
    </source>
</reference>
<evidence type="ECO:0000256" key="1">
    <source>
        <dbReference type="SAM" id="Phobius"/>
    </source>
</evidence>
<dbReference type="AlphaFoldDB" id="A0A0K2TTN2"/>
<keyword evidence="1" id="KW-0812">Transmembrane</keyword>
<name>A0A0K2TTN2_LEPSM</name>
<organism evidence="2">
    <name type="scientific">Lepeophtheirus salmonis</name>
    <name type="common">Salmon louse</name>
    <name type="synonym">Caligus salmonis</name>
    <dbReference type="NCBI Taxonomy" id="72036"/>
    <lineage>
        <taxon>Eukaryota</taxon>
        <taxon>Metazoa</taxon>
        <taxon>Ecdysozoa</taxon>
        <taxon>Arthropoda</taxon>
        <taxon>Crustacea</taxon>
        <taxon>Multicrustacea</taxon>
        <taxon>Hexanauplia</taxon>
        <taxon>Copepoda</taxon>
        <taxon>Siphonostomatoida</taxon>
        <taxon>Caligidae</taxon>
        <taxon>Lepeophtheirus</taxon>
    </lineage>
</organism>